<evidence type="ECO:0000256" key="1">
    <source>
        <dbReference type="SAM" id="SignalP"/>
    </source>
</evidence>
<dbReference type="Proteomes" id="UP000077154">
    <property type="component" value="Unassembled WGS sequence"/>
</dbReference>
<protein>
    <submittedName>
        <fullName evidence="2">Uncharacterized protein</fullName>
    </submittedName>
</protein>
<sequence>MKFHLLIVFLVALLPIANACLSIAVEWNPYTNRVQGIAKDNGVVYCTMDQRKYEKQLWFDCQPGYAAYITRDFKLFAWHAHGEDYRIDAYHGVNVARTELRWANSFGCTCGGWKCLYSKADDVSDK</sequence>
<name>A0A177AHR5_9PEZI</name>
<feature type="chain" id="PRO_5008056532" evidence="1">
    <location>
        <begin position="20"/>
        <end position="126"/>
    </location>
</feature>
<organism evidence="2">
    <name type="scientific">Pseudogymnoascus destructans</name>
    <dbReference type="NCBI Taxonomy" id="655981"/>
    <lineage>
        <taxon>Eukaryota</taxon>
        <taxon>Fungi</taxon>
        <taxon>Dikarya</taxon>
        <taxon>Ascomycota</taxon>
        <taxon>Pezizomycotina</taxon>
        <taxon>Leotiomycetes</taxon>
        <taxon>Thelebolales</taxon>
        <taxon>Thelebolaceae</taxon>
        <taxon>Pseudogymnoascus</taxon>
    </lineage>
</organism>
<feature type="signal peptide" evidence="1">
    <location>
        <begin position="1"/>
        <end position="19"/>
    </location>
</feature>
<keyword evidence="1" id="KW-0732">Signal</keyword>
<accession>A0A177AHR5</accession>
<proteinExistence type="predicted"/>
<evidence type="ECO:0000313" key="2">
    <source>
        <dbReference type="EMBL" id="OAF60831.1"/>
    </source>
</evidence>
<reference evidence="2" key="1">
    <citation type="submission" date="2016-03" db="EMBL/GenBank/DDBJ databases">
        <title>Updated assembly of Pseudogymnoascus destructans, the fungus causing white-nose syndrome of bats.</title>
        <authorList>
            <person name="Palmer J.M."/>
            <person name="Drees K.P."/>
            <person name="Foster J.T."/>
            <person name="Lindner D.L."/>
        </authorList>
    </citation>
    <scope>NUCLEOTIDE SEQUENCE [LARGE SCALE GENOMIC DNA]</scope>
    <source>
        <strain evidence="2">20631-21</strain>
    </source>
</reference>
<dbReference type="RefSeq" id="XP_024326112.1">
    <property type="nucleotide sequence ID" value="XM_024466160.1"/>
</dbReference>
<dbReference type="VEuPathDB" id="FungiDB:GMDG_07349"/>
<dbReference type="EMBL" id="KV441390">
    <property type="protein sequence ID" value="OAF60831.1"/>
    <property type="molecule type" value="Genomic_DNA"/>
</dbReference>
<dbReference type="AlphaFoldDB" id="A0A177AHR5"/>
<dbReference type="OrthoDB" id="3494455at2759"/>
<gene>
    <name evidence="2" type="ORF">VC83_02499</name>
</gene>
<dbReference type="GeneID" id="36285580"/>